<evidence type="ECO:0000313" key="4">
    <source>
        <dbReference type="EMBL" id="KAK3280872.1"/>
    </source>
</evidence>
<evidence type="ECO:0000256" key="3">
    <source>
        <dbReference type="PROSITE-ProRule" id="PRU00339"/>
    </source>
</evidence>
<feature type="repeat" description="TPR" evidence="3">
    <location>
        <begin position="296"/>
        <end position="329"/>
    </location>
</feature>
<gene>
    <name evidence="4" type="ORF">CYMTET_11311</name>
</gene>
<dbReference type="SMART" id="SM00028">
    <property type="entry name" value="TPR"/>
    <property type="match status" value="4"/>
</dbReference>
<evidence type="ECO:0000313" key="5">
    <source>
        <dbReference type="Proteomes" id="UP001190700"/>
    </source>
</evidence>
<dbReference type="EMBL" id="LGRX02004225">
    <property type="protein sequence ID" value="KAK3280872.1"/>
    <property type="molecule type" value="Genomic_DNA"/>
</dbReference>
<name>A0AAE0GMS6_9CHLO</name>
<keyword evidence="5" id="KW-1185">Reference proteome</keyword>
<accession>A0AAE0GMS6</accession>
<keyword evidence="2 3" id="KW-0802">TPR repeat</keyword>
<dbReference type="Gene3D" id="1.25.40.10">
    <property type="entry name" value="Tetratricopeptide repeat domain"/>
    <property type="match status" value="2"/>
</dbReference>
<dbReference type="InterPro" id="IPR052346">
    <property type="entry name" value="O-mannosyl-transferase_TMTC"/>
</dbReference>
<comment type="caution">
    <text evidence="4">The sequence shown here is derived from an EMBL/GenBank/DDBJ whole genome shotgun (WGS) entry which is preliminary data.</text>
</comment>
<evidence type="ECO:0000256" key="1">
    <source>
        <dbReference type="ARBA" id="ARBA00022737"/>
    </source>
</evidence>
<feature type="repeat" description="TPR" evidence="3">
    <location>
        <begin position="140"/>
        <end position="173"/>
    </location>
</feature>
<dbReference type="PANTHER" id="PTHR44227:SF3">
    <property type="entry name" value="PROTEIN O-MANNOSYL-TRANSFERASE TMTC4"/>
    <property type="match status" value="1"/>
</dbReference>
<keyword evidence="1" id="KW-0677">Repeat</keyword>
<evidence type="ECO:0000256" key="2">
    <source>
        <dbReference type="ARBA" id="ARBA00022803"/>
    </source>
</evidence>
<dbReference type="InterPro" id="IPR011990">
    <property type="entry name" value="TPR-like_helical_dom_sf"/>
</dbReference>
<dbReference type="SUPFAM" id="SSF48452">
    <property type="entry name" value="TPR-like"/>
    <property type="match status" value="1"/>
</dbReference>
<dbReference type="Pfam" id="PF13431">
    <property type="entry name" value="TPR_17"/>
    <property type="match status" value="1"/>
</dbReference>
<proteinExistence type="predicted"/>
<dbReference type="PROSITE" id="PS50005">
    <property type="entry name" value="TPR"/>
    <property type="match status" value="2"/>
</dbReference>
<dbReference type="AlphaFoldDB" id="A0AAE0GMS6"/>
<protein>
    <recommendedName>
        <fullName evidence="6">Tetratricopeptide repeat protein</fullName>
    </recommendedName>
</protein>
<evidence type="ECO:0008006" key="6">
    <source>
        <dbReference type="Google" id="ProtNLM"/>
    </source>
</evidence>
<dbReference type="Proteomes" id="UP001190700">
    <property type="component" value="Unassembled WGS sequence"/>
</dbReference>
<dbReference type="InterPro" id="IPR019734">
    <property type="entry name" value="TPR_rpt"/>
</dbReference>
<dbReference type="PANTHER" id="PTHR44227">
    <property type="match status" value="1"/>
</dbReference>
<sequence length="340" mass="37505">MWPQALPQMFLSRKGAGEPGACILAGLLSDRLEGTWRLRPRRQQLFWALLHENAKRLLIVSVGGRTCHHPFAHGACYCDLSGGAVAWFQRNRWFGAARHTGTLSGVMLAGAIGRTRTRASEWSTPATLLAADLATNPRNAKLWHNRGVDFEHRGLHAEAELMYRGALQVNPRHTGAMNNLGLQARRSGRYSEAADLFRASLRTVEMVPNHRANHRLAYDQSMAATNLATMMLMGHAVESDEDEAFGLLRWAVKEAPTNFDAHLNLGLALAQGRRHQEDTLAEWALAQAIALQPTSAAAYGALAHLQHHQGRLEEAAKGYTKSLSLAENPDIRANLNLIKN</sequence>
<dbReference type="Pfam" id="PF13432">
    <property type="entry name" value="TPR_16"/>
    <property type="match status" value="2"/>
</dbReference>
<organism evidence="4 5">
    <name type="scientific">Cymbomonas tetramitiformis</name>
    <dbReference type="NCBI Taxonomy" id="36881"/>
    <lineage>
        <taxon>Eukaryota</taxon>
        <taxon>Viridiplantae</taxon>
        <taxon>Chlorophyta</taxon>
        <taxon>Pyramimonadophyceae</taxon>
        <taxon>Pyramimonadales</taxon>
        <taxon>Pyramimonadaceae</taxon>
        <taxon>Cymbomonas</taxon>
    </lineage>
</organism>
<reference evidence="4 5" key="1">
    <citation type="journal article" date="2015" name="Genome Biol. Evol.">
        <title>Comparative Genomics of a Bacterivorous Green Alga Reveals Evolutionary Causalities and Consequences of Phago-Mixotrophic Mode of Nutrition.</title>
        <authorList>
            <person name="Burns J.A."/>
            <person name="Paasch A."/>
            <person name="Narechania A."/>
            <person name="Kim E."/>
        </authorList>
    </citation>
    <scope>NUCLEOTIDE SEQUENCE [LARGE SCALE GENOMIC DNA]</scope>
    <source>
        <strain evidence="4 5">PLY_AMNH</strain>
    </source>
</reference>